<accession>A0ABU2HQ18</accession>
<feature type="signal peptide" evidence="1">
    <location>
        <begin position="1"/>
        <end position="19"/>
    </location>
</feature>
<dbReference type="RefSeq" id="WP_311159326.1">
    <property type="nucleotide sequence ID" value="NZ_JAVQLW010000001.1"/>
</dbReference>
<gene>
    <name evidence="2" type="ORF">RGQ15_06100</name>
</gene>
<keyword evidence="1" id="KW-0732">Signal</keyword>
<sequence length="144" mass="15793">MPRLPFLCLALCLPVSALGQEDANRPRVMMCELEDQSGTGWVPEFLMLTRQTSGQNNGRIEVFDPILQDLVGRPIKAVITADTAASRTYGWALGRVTNHSGQFAERLDYRLTVNKKDGAAILNVEAQGYANTMRGQGLCLSPPE</sequence>
<dbReference type="Proteomes" id="UP001269144">
    <property type="component" value="Unassembled WGS sequence"/>
</dbReference>
<dbReference type="EMBL" id="JAVQLW010000001">
    <property type="protein sequence ID" value="MDS9467144.1"/>
    <property type="molecule type" value="Genomic_DNA"/>
</dbReference>
<feature type="chain" id="PRO_5047336627" evidence="1">
    <location>
        <begin position="20"/>
        <end position="144"/>
    </location>
</feature>
<keyword evidence="3" id="KW-1185">Reference proteome</keyword>
<evidence type="ECO:0000313" key="2">
    <source>
        <dbReference type="EMBL" id="MDS9467144.1"/>
    </source>
</evidence>
<organism evidence="2 3">
    <name type="scientific">Paracoccus aurantius</name>
    <dbReference type="NCBI Taxonomy" id="3073814"/>
    <lineage>
        <taxon>Bacteria</taxon>
        <taxon>Pseudomonadati</taxon>
        <taxon>Pseudomonadota</taxon>
        <taxon>Alphaproteobacteria</taxon>
        <taxon>Rhodobacterales</taxon>
        <taxon>Paracoccaceae</taxon>
        <taxon>Paracoccus</taxon>
    </lineage>
</organism>
<protein>
    <submittedName>
        <fullName evidence="2">Uncharacterized protein</fullName>
    </submittedName>
</protein>
<evidence type="ECO:0000313" key="3">
    <source>
        <dbReference type="Proteomes" id="UP001269144"/>
    </source>
</evidence>
<proteinExistence type="predicted"/>
<evidence type="ECO:0000256" key="1">
    <source>
        <dbReference type="SAM" id="SignalP"/>
    </source>
</evidence>
<comment type="caution">
    <text evidence="2">The sequence shown here is derived from an EMBL/GenBank/DDBJ whole genome shotgun (WGS) entry which is preliminary data.</text>
</comment>
<reference evidence="3" key="1">
    <citation type="submission" date="2023-07" db="EMBL/GenBank/DDBJ databases">
        <title>Paracoccus sp. MBLB3053 whole genome sequence.</title>
        <authorList>
            <person name="Hwang C.Y."/>
            <person name="Cho E.-S."/>
            <person name="Seo M.-J."/>
        </authorList>
    </citation>
    <scope>NUCLEOTIDE SEQUENCE [LARGE SCALE GENOMIC DNA]</scope>
    <source>
        <strain evidence="3">MBLB3053</strain>
    </source>
</reference>
<name>A0ABU2HQ18_9RHOB</name>